<dbReference type="PaxDb" id="3635-A0A1U8PV53"/>
<keyword evidence="1" id="KW-1185">Reference proteome</keyword>
<dbReference type="GeneID" id="107962308"/>
<dbReference type="RefSeq" id="XP_016754169.1">
    <property type="nucleotide sequence ID" value="XM_016898680.1"/>
</dbReference>
<evidence type="ECO:0000313" key="2">
    <source>
        <dbReference type="RefSeq" id="XP_016754169.1"/>
    </source>
</evidence>
<dbReference type="InterPro" id="IPR021109">
    <property type="entry name" value="Peptidase_aspartic_dom_sf"/>
</dbReference>
<evidence type="ECO:0000313" key="1">
    <source>
        <dbReference type="Proteomes" id="UP000818029"/>
    </source>
</evidence>
<proteinExistence type="predicted"/>
<evidence type="ECO:0008006" key="3">
    <source>
        <dbReference type="Google" id="ProtNLM"/>
    </source>
</evidence>
<dbReference type="PANTHER" id="PTHR33067">
    <property type="entry name" value="RNA-DIRECTED DNA POLYMERASE-RELATED"/>
    <property type="match status" value="1"/>
</dbReference>
<dbReference type="Gene3D" id="2.40.70.10">
    <property type="entry name" value="Acid Proteases"/>
    <property type="match status" value="1"/>
</dbReference>
<dbReference type="AlphaFoldDB" id="A0A1U8PV53"/>
<organism evidence="1 2">
    <name type="scientific">Gossypium hirsutum</name>
    <name type="common">Upland cotton</name>
    <name type="synonym">Gossypium mexicanum</name>
    <dbReference type="NCBI Taxonomy" id="3635"/>
    <lineage>
        <taxon>Eukaryota</taxon>
        <taxon>Viridiplantae</taxon>
        <taxon>Streptophyta</taxon>
        <taxon>Embryophyta</taxon>
        <taxon>Tracheophyta</taxon>
        <taxon>Spermatophyta</taxon>
        <taxon>Magnoliopsida</taxon>
        <taxon>eudicotyledons</taxon>
        <taxon>Gunneridae</taxon>
        <taxon>Pentapetalae</taxon>
        <taxon>rosids</taxon>
        <taxon>malvids</taxon>
        <taxon>Malvales</taxon>
        <taxon>Malvaceae</taxon>
        <taxon>Malvoideae</taxon>
        <taxon>Gossypium</taxon>
    </lineage>
</organism>
<accession>A0A1U8PV53</accession>
<dbReference type="Proteomes" id="UP000818029">
    <property type="component" value="Chromosome D04"/>
</dbReference>
<dbReference type="SMR" id="A0A1U8PV53"/>
<gene>
    <name evidence="2" type="primary">LOC107962308</name>
</gene>
<sequence>MEFTIPCSIGNLYVHKRLCDLGAGINLMPISIFRKLGIGKARPTIVTLQLADRSYAHLEECEADHDVPIILGIPFLATDRTLIDLHKCELPMRVNDQQATFKVFNAMNYADESKECHMVDVIEITVNEFAKFCYSSVDSEDYLMEQGE</sequence>
<reference evidence="1" key="1">
    <citation type="journal article" date="2020" name="Nat. Genet.">
        <title>Genomic diversifications of five Gossypium allopolyploid species and their impact on cotton improvement.</title>
        <authorList>
            <person name="Chen Z.J."/>
            <person name="Sreedasyam A."/>
            <person name="Ando A."/>
            <person name="Song Q."/>
            <person name="De Santiago L.M."/>
            <person name="Hulse-Kemp A.M."/>
            <person name="Ding M."/>
            <person name="Ye W."/>
            <person name="Kirkbride R.C."/>
            <person name="Jenkins J."/>
            <person name="Plott C."/>
            <person name="Lovell J."/>
            <person name="Lin Y.M."/>
            <person name="Vaughn R."/>
            <person name="Liu B."/>
            <person name="Simpson S."/>
            <person name="Scheffler B.E."/>
            <person name="Wen L."/>
            <person name="Saski C.A."/>
            <person name="Grover C.E."/>
            <person name="Hu G."/>
            <person name="Conover J.L."/>
            <person name="Carlson J.W."/>
            <person name="Shu S."/>
            <person name="Boston L.B."/>
            <person name="Williams M."/>
            <person name="Peterson D.G."/>
            <person name="McGee K."/>
            <person name="Jones D.C."/>
            <person name="Wendel J.F."/>
            <person name="Stelly D.M."/>
            <person name="Grimwood J."/>
            <person name="Schmutz J."/>
        </authorList>
    </citation>
    <scope>NUCLEOTIDE SEQUENCE [LARGE SCALE GENOMIC DNA]</scope>
    <source>
        <strain evidence="1">cv. TM-1</strain>
    </source>
</reference>
<name>A0A1U8PV53_GOSHI</name>
<dbReference type="PANTHER" id="PTHR33067:SF32">
    <property type="entry name" value="ASPARTIC PEPTIDASE DDI1-TYPE DOMAIN-CONTAINING PROTEIN"/>
    <property type="match status" value="1"/>
</dbReference>
<dbReference type="KEGG" id="ghi:107962308"/>
<reference evidence="2" key="2">
    <citation type="submission" date="2025-08" db="UniProtKB">
        <authorList>
            <consortium name="RefSeq"/>
        </authorList>
    </citation>
    <scope>IDENTIFICATION</scope>
</reference>
<protein>
    <recommendedName>
        <fullName evidence="3">Aspartic peptidase DDI1-type domain-containing protein</fullName>
    </recommendedName>
</protein>